<sequence length="147" mass="15784">MAALDDIPLFSMLKSHLGYLSEKQRLIAQNVANADTPGFTPQDLNDFTTPLGAKGAAPLAMTPVSMSVTPALTNPMHMEPPAGSASKSWQTKAAPDSETKMDGNQVVLEEQMIKMSEARQNYDAGIGFYEKSLNMLQTAIRAPGKGQ</sequence>
<dbReference type="RefSeq" id="WP_211937884.1">
    <property type="nucleotide sequence ID" value="NZ_CP073078.1"/>
</dbReference>
<keyword evidence="8" id="KW-0282">Flagellum</keyword>
<evidence type="ECO:0000256" key="3">
    <source>
        <dbReference type="ARBA" id="ARBA00014376"/>
    </source>
</evidence>
<keyword evidence="8" id="KW-0966">Cell projection</keyword>
<dbReference type="InterPro" id="IPR006300">
    <property type="entry name" value="FlgB"/>
</dbReference>
<name>A0A975FZP6_9CAUL</name>
<evidence type="ECO:0000313" key="8">
    <source>
        <dbReference type="EMBL" id="QUD87833.1"/>
    </source>
</evidence>
<protein>
    <recommendedName>
        <fullName evidence="3 6">Flagellar basal body rod protein FlgB</fullName>
    </recommendedName>
</protein>
<evidence type="ECO:0000256" key="2">
    <source>
        <dbReference type="ARBA" id="ARBA00009677"/>
    </source>
</evidence>
<accession>A0A975FZP6</accession>
<keyword evidence="9" id="KW-1185">Reference proteome</keyword>
<evidence type="ECO:0000256" key="5">
    <source>
        <dbReference type="ARBA" id="ARBA00024934"/>
    </source>
</evidence>
<dbReference type="GO" id="GO:0071973">
    <property type="term" value="P:bacterial-type flagellum-dependent cell motility"/>
    <property type="evidence" value="ECO:0007669"/>
    <property type="project" value="InterPro"/>
</dbReference>
<evidence type="ECO:0000256" key="1">
    <source>
        <dbReference type="ARBA" id="ARBA00004117"/>
    </source>
</evidence>
<organism evidence="8 9">
    <name type="scientific">Phenylobacterium montanum</name>
    <dbReference type="NCBI Taxonomy" id="2823693"/>
    <lineage>
        <taxon>Bacteria</taxon>
        <taxon>Pseudomonadati</taxon>
        <taxon>Pseudomonadota</taxon>
        <taxon>Alphaproteobacteria</taxon>
        <taxon>Caulobacterales</taxon>
        <taxon>Caulobacteraceae</taxon>
        <taxon>Phenylobacterium</taxon>
    </lineage>
</organism>
<comment type="subunit">
    <text evidence="6">The basal body constitutes a major portion of the flagellar organelle and consists of a number of rings mounted on a central rod.</text>
</comment>
<dbReference type="KEGG" id="caul:KCG34_22780"/>
<dbReference type="GO" id="GO:0030694">
    <property type="term" value="C:bacterial-type flagellum basal body, rod"/>
    <property type="evidence" value="ECO:0007669"/>
    <property type="project" value="InterPro"/>
</dbReference>
<evidence type="ECO:0000256" key="6">
    <source>
        <dbReference type="PIRNR" id="PIRNR002889"/>
    </source>
</evidence>
<comment type="similarity">
    <text evidence="2 6">Belongs to the flagella basal body rod proteins family.</text>
</comment>
<comment type="subcellular location">
    <subcellularLocation>
        <location evidence="1 6">Bacterial flagellum basal body</location>
    </subcellularLocation>
</comment>
<evidence type="ECO:0000313" key="9">
    <source>
        <dbReference type="Proteomes" id="UP000676409"/>
    </source>
</evidence>
<gene>
    <name evidence="8" type="primary">flgB</name>
    <name evidence="8" type="ORF">KCG34_22780</name>
</gene>
<evidence type="ECO:0000256" key="4">
    <source>
        <dbReference type="ARBA" id="ARBA00023143"/>
    </source>
</evidence>
<dbReference type="EMBL" id="CP073078">
    <property type="protein sequence ID" value="QUD87833.1"/>
    <property type="molecule type" value="Genomic_DNA"/>
</dbReference>
<proteinExistence type="inferred from homology"/>
<dbReference type="Proteomes" id="UP000676409">
    <property type="component" value="Chromosome"/>
</dbReference>
<reference evidence="8" key="1">
    <citation type="submission" date="2021-04" db="EMBL/GenBank/DDBJ databases">
        <title>The complete genome sequence of Caulobacter sp. S6.</title>
        <authorList>
            <person name="Tang Y."/>
            <person name="Ouyang W."/>
            <person name="Liu Q."/>
            <person name="Huang B."/>
            <person name="Guo Z."/>
            <person name="Lei P."/>
        </authorList>
    </citation>
    <scope>NUCLEOTIDE SEQUENCE</scope>
    <source>
        <strain evidence="8">S6</strain>
    </source>
</reference>
<keyword evidence="4 6" id="KW-0975">Bacterial flagellum</keyword>
<evidence type="ECO:0000256" key="7">
    <source>
        <dbReference type="SAM" id="MobiDB-lite"/>
    </source>
</evidence>
<dbReference type="PIRSF" id="PIRSF002889">
    <property type="entry name" value="Rod_FlgB"/>
    <property type="match status" value="1"/>
</dbReference>
<keyword evidence="8" id="KW-0969">Cilium</keyword>
<comment type="function">
    <text evidence="5 6">Structural component of flagellum, the bacterial motility apparatus. Part of the rod structure of flagellar basal body.</text>
</comment>
<feature type="region of interest" description="Disordered" evidence="7">
    <location>
        <begin position="70"/>
        <end position="103"/>
    </location>
</feature>
<dbReference type="AlphaFoldDB" id="A0A975FZP6"/>